<dbReference type="PROSITE" id="PS00463">
    <property type="entry name" value="ZN2_CY6_FUNGAL_1"/>
    <property type="match status" value="1"/>
</dbReference>
<dbReference type="InterPro" id="IPR001138">
    <property type="entry name" value="Zn2Cys6_DnaBD"/>
</dbReference>
<sequence>MAFRDFPRHNTWSATRSFEEQSFFPPNKAFPNRSNPNTMSSEHGDRPNNDQPNPTLTAKPGGRKKIRPTYSCLNCHKRKVKCDRVKPCGACCLRGTPSECEYGTSKKDRHYIEQSSLIDNLMQTCESLKQQLAEARRLANLPPVKAEESGSSSLYQIRPNVDDDDDDDERESDQANQPVLPQQVSPDSSDSLGPTLGDNTRSPRQSSPMSLARQKAILEDPTLASTVMELFVDRLIRNFSPDDHRKYGGTIALREASEMRMISPMLCNAFEAAALTFVGRRERNRSIELAGHAKYVRMLRQLQIALFDAERNKSTEVLVAVLLSTITEAFKQTSKDSIFRHQLGGLELLRSRSAYRHRYGIERSLFVDLRLYWVTAALVHRKPTFMASKEWLTVPWAGDAPAKDILHHLLDIAVDIPGYLSRIDEFSAMLKKEADCTFELTGMQSSIWQQATELQTRLNMWKAFYADTYPQGTAWEVSDNESADGFPIFRCRNPSTMCVTVGKVLHYPDILLATSMCFYWALSLVVSATDTGFISVLGPHQRYQFACDICRSMKYYINNIPGYLMSRIMFVLRTAFDAFSPGMVEKEYVAELFQYIGRKLEFTVFSNKCTSSAVKSKFT</sequence>
<dbReference type="GO" id="GO:0000981">
    <property type="term" value="F:DNA-binding transcription factor activity, RNA polymerase II-specific"/>
    <property type="evidence" value="ECO:0007669"/>
    <property type="project" value="InterPro"/>
</dbReference>
<feature type="region of interest" description="Disordered" evidence="5">
    <location>
        <begin position="1"/>
        <end position="63"/>
    </location>
</feature>
<evidence type="ECO:0000256" key="4">
    <source>
        <dbReference type="ARBA" id="ARBA00023242"/>
    </source>
</evidence>
<feature type="compositionally biased region" description="Acidic residues" evidence="5">
    <location>
        <begin position="162"/>
        <end position="171"/>
    </location>
</feature>
<feature type="domain" description="Zn(2)-C6 fungal-type" evidence="6">
    <location>
        <begin position="71"/>
        <end position="102"/>
    </location>
</feature>
<dbReference type="GO" id="GO:0008270">
    <property type="term" value="F:zinc ion binding"/>
    <property type="evidence" value="ECO:0007669"/>
    <property type="project" value="InterPro"/>
</dbReference>
<gene>
    <name evidence="7" type="ORF">BDV23DRAFT_146263</name>
</gene>
<keyword evidence="3" id="KW-0804">Transcription</keyword>
<feature type="region of interest" description="Disordered" evidence="5">
    <location>
        <begin position="143"/>
        <end position="211"/>
    </location>
</feature>
<dbReference type="GO" id="GO:0003677">
    <property type="term" value="F:DNA binding"/>
    <property type="evidence" value="ECO:0007669"/>
    <property type="project" value="UniProtKB-KW"/>
</dbReference>
<evidence type="ECO:0000256" key="2">
    <source>
        <dbReference type="ARBA" id="ARBA00023125"/>
    </source>
</evidence>
<dbReference type="Pfam" id="PF00172">
    <property type="entry name" value="Zn_clus"/>
    <property type="match status" value="1"/>
</dbReference>
<dbReference type="SMART" id="SM00066">
    <property type="entry name" value="GAL4"/>
    <property type="match status" value="1"/>
</dbReference>
<dbReference type="Proteomes" id="UP000326877">
    <property type="component" value="Unassembled WGS sequence"/>
</dbReference>
<evidence type="ECO:0000313" key="7">
    <source>
        <dbReference type="EMBL" id="KAE8395161.1"/>
    </source>
</evidence>
<dbReference type="SUPFAM" id="SSF57701">
    <property type="entry name" value="Zn2/Cys6 DNA-binding domain"/>
    <property type="match status" value="1"/>
</dbReference>
<name>A0A5N7CLQ1_PETAA</name>
<evidence type="ECO:0000256" key="1">
    <source>
        <dbReference type="ARBA" id="ARBA00023015"/>
    </source>
</evidence>
<proteinExistence type="predicted"/>
<evidence type="ECO:0000256" key="5">
    <source>
        <dbReference type="SAM" id="MobiDB-lite"/>
    </source>
</evidence>
<dbReference type="InterPro" id="IPR053178">
    <property type="entry name" value="Osmoadaptation_assoc"/>
</dbReference>
<evidence type="ECO:0000259" key="6">
    <source>
        <dbReference type="PROSITE" id="PS50048"/>
    </source>
</evidence>
<keyword evidence="4" id="KW-0539">Nucleus</keyword>
<dbReference type="PANTHER" id="PTHR38111:SF2">
    <property type="entry name" value="FINGER DOMAIN PROTEIN, PUTATIVE (AFU_ORTHOLOGUE AFUA_1G01560)-RELATED"/>
    <property type="match status" value="1"/>
</dbReference>
<keyword evidence="1" id="KW-0805">Transcription regulation</keyword>
<dbReference type="PANTHER" id="PTHR38111">
    <property type="entry name" value="ZN(2)-C6 FUNGAL-TYPE DOMAIN-CONTAINING PROTEIN-RELATED"/>
    <property type="match status" value="1"/>
</dbReference>
<evidence type="ECO:0000256" key="3">
    <source>
        <dbReference type="ARBA" id="ARBA00023163"/>
    </source>
</evidence>
<reference evidence="7" key="1">
    <citation type="submission" date="2019-04" db="EMBL/GenBank/DDBJ databases">
        <title>Friends and foes A comparative genomics studyof 23 Aspergillus species from section Flavi.</title>
        <authorList>
            <consortium name="DOE Joint Genome Institute"/>
            <person name="Kjaerbolling I."/>
            <person name="Vesth T."/>
            <person name="Frisvad J.C."/>
            <person name="Nybo J.L."/>
            <person name="Theobald S."/>
            <person name="Kildgaard S."/>
            <person name="Isbrandt T."/>
            <person name="Kuo A."/>
            <person name="Sato A."/>
            <person name="Lyhne E.K."/>
            <person name="Kogle M.E."/>
            <person name="Wiebenga A."/>
            <person name="Kun R.S."/>
            <person name="Lubbers R.J."/>
            <person name="Makela M.R."/>
            <person name="Barry K."/>
            <person name="Chovatia M."/>
            <person name="Clum A."/>
            <person name="Daum C."/>
            <person name="Haridas S."/>
            <person name="He G."/>
            <person name="LaButti K."/>
            <person name="Lipzen A."/>
            <person name="Mondo S."/>
            <person name="Riley R."/>
            <person name="Salamov A."/>
            <person name="Simmons B.A."/>
            <person name="Magnuson J.K."/>
            <person name="Henrissat B."/>
            <person name="Mortensen U.H."/>
            <person name="Larsen T.O."/>
            <person name="Devries R.P."/>
            <person name="Grigoriev I.V."/>
            <person name="Machida M."/>
            <person name="Baker S.E."/>
            <person name="Andersen M.R."/>
        </authorList>
    </citation>
    <scope>NUCLEOTIDE SEQUENCE [LARGE SCALE GENOMIC DNA]</scope>
    <source>
        <strain evidence="7">IBT 14317</strain>
    </source>
</reference>
<dbReference type="GO" id="GO:0009893">
    <property type="term" value="P:positive regulation of metabolic process"/>
    <property type="evidence" value="ECO:0007669"/>
    <property type="project" value="UniProtKB-ARBA"/>
</dbReference>
<protein>
    <recommendedName>
        <fullName evidence="6">Zn(2)-C6 fungal-type domain-containing protein</fullName>
    </recommendedName>
</protein>
<dbReference type="PROSITE" id="PS50048">
    <property type="entry name" value="ZN2_CY6_FUNGAL_2"/>
    <property type="match status" value="1"/>
</dbReference>
<dbReference type="CDD" id="cd00067">
    <property type="entry name" value="GAL4"/>
    <property type="match status" value="1"/>
</dbReference>
<dbReference type="InterPro" id="IPR036864">
    <property type="entry name" value="Zn2-C6_fun-type_DNA-bd_sf"/>
</dbReference>
<dbReference type="Gene3D" id="4.10.240.10">
    <property type="entry name" value="Zn(2)-C6 fungal-type DNA-binding domain"/>
    <property type="match status" value="1"/>
</dbReference>
<feature type="compositionally biased region" description="Polar residues" evidence="5">
    <location>
        <begin position="32"/>
        <end position="41"/>
    </location>
</feature>
<dbReference type="EMBL" id="ML735220">
    <property type="protein sequence ID" value="KAE8395161.1"/>
    <property type="molecule type" value="Genomic_DNA"/>
</dbReference>
<feature type="compositionally biased region" description="Polar residues" evidence="5">
    <location>
        <begin position="174"/>
        <end position="209"/>
    </location>
</feature>
<dbReference type="AlphaFoldDB" id="A0A5N7CLQ1"/>
<keyword evidence="2" id="KW-0238">DNA-binding</keyword>
<dbReference type="OrthoDB" id="5344325at2759"/>
<organism evidence="7">
    <name type="scientific">Petromyces alliaceus</name>
    <name type="common">Aspergillus alliaceus</name>
    <dbReference type="NCBI Taxonomy" id="209559"/>
    <lineage>
        <taxon>Eukaryota</taxon>
        <taxon>Fungi</taxon>
        <taxon>Dikarya</taxon>
        <taxon>Ascomycota</taxon>
        <taxon>Pezizomycotina</taxon>
        <taxon>Eurotiomycetes</taxon>
        <taxon>Eurotiomycetidae</taxon>
        <taxon>Eurotiales</taxon>
        <taxon>Aspergillaceae</taxon>
        <taxon>Aspergillus</taxon>
        <taxon>Aspergillus subgen. Circumdati</taxon>
    </lineage>
</organism>
<accession>A0A5N7CLQ1</accession>